<evidence type="ECO:0000259" key="7">
    <source>
        <dbReference type="PROSITE" id="PS51722"/>
    </source>
</evidence>
<dbReference type="InterPro" id="IPR041757">
    <property type="entry name" value="CysN_GTP-bd"/>
</dbReference>
<dbReference type="NCBIfam" id="TIGR02034">
    <property type="entry name" value="CysN"/>
    <property type="match status" value="1"/>
</dbReference>
<dbReference type="InParanoid" id="A0A6M4H9Q6"/>
<dbReference type="GO" id="GO:0005525">
    <property type="term" value="F:GTP binding"/>
    <property type="evidence" value="ECO:0007669"/>
    <property type="project" value="UniProtKB-KW"/>
</dbReference>
<organism evidence="8 9">
    <name type="scientific">Usitatibacter palustris</name>
    <dbReference type="NCBI Taxonomy" id="2732487"/>
    <lineage>
        <taxon>Bacteria</taxon>
        <taxon>Pseudomonadati</taxon>
        <taxon>Pseudomonadota</taxon>
        <taxon>Betaproteobacteria</taxon>
        <taxon>Nitrosomonadales</taxon>
        <taxon>Usitatibacteraceae</taxon>
        <taxon>Usitatibacter</taxon>
    </lineage>
</organism>
<dbReference type="Pfam" id="PF00009">
    <property type="entry name" value="GTP_EFTU"/>
    <property type="match status" value="1"/>
</dbReference>
<keyword evidence="4" id="KW-0547">Nucleotide-binding</keyword>
<dbReference type="FunFam" id="3.40.50.300:FF:000119">
    <property type="entry name" value="Sulfate adenylyltransferase subunit 1"/>
    <property type="match status" value="1"/>
</dbReference>
<dbReference type="Pfam" id="PF22594">
    <property type="entry name" value="GTP-eEF1A_C"/>
    <property type="match status" value="1"/>
</dbReference>
<dbReference type="InterPro" id="IPR054696">
    <property type="entry name" value="GTP-eEF1A_C"/>
</dbReference>
<dbReference type="InterPro" id="IPR000795">
    <property type="entry name" value="T_Tr_GTP-bd_dom"/>
</dbReference>
<dbReference type="CDD" id="cd04095">
    <property type="entry name" value="CysN_NoDQ_III"/>
    <property type="match status" value="1"/>
</dbReference>
<keyword evidence="5" id="KW-0067">ATP-binding</keyword>
<dbReference type="GO" id="GO:0006790">
    <property type="term" value="P:sulfur compound metabolic process"/>
    <property type="evidence" value="ECO:0007669"/>
    <property type="project" value="InterPro"/>
</dbReference>
<gene>
    <name evidence="8" type="primary">cysNC</name>
    <name evidence="8" type="ORF">DSM104440_02420</name>
</gene>
<dbReference type="SUPFAM" id="SSF50447">
    <property type="entry name" value="Translation proteins"/>
    <property type="match status" value="1"/>
</dbReference>
<evidence type="ECO:0000256" key="6">
    <source>
        <dbReference type="ARBA" id="ARBA00023134"/>
    </source>
</evidence>
<dbReference type="InterPro" id="IPR011779">
    <property type="entry name" value="SO4_adenylTrfase_lsu"/>
</dbReference>
<dbReference type="InterPro" id="IPR009000">
    <property type="entry name" value="Transl_B-barrel_sf"/>
</dbReference>
<dbReference type="PROSITE" id="PS00301">
    <property type="entry name" value="G_TR_1"/>
    <property type="match status" value="1"/>
</dbReference>
<dbReference type="CDD" id="cd03695">
    <property type="entry name" value="CysN_NodQ_II"/>
    <property type="match status" value="1"/>
</dbReference>
<protein>
    <recommendedName>
        <fullName evidence="1">sulfate adenylyltransferase</fullName>
        <ecNumber evidence="1">2.7.7.4</ecNumber>
    </recommendedName>
</protein>
<keyword evidence="9" id="KW-1185">Reference proteome</keyword>
<keyword evidence="3" id="KW-0548">Nucleotidyltransferase</keyword>
<evidence type="ECO:0000256" key="5">
    <source>
        <dbReference type="ARBA" id="ARBA00022840"/>
    </source>
</evidence>
<dbReference type="RefSeq" id="WP_171163010.1">
    <property type="nucleotide sequence ID" value="NZ_CP053073.1"/>
</dbReference>
<evidence type="ECO:0000313" key="9">
    <source>
        <dbReference type="Proteomes" id="UP000503096"/>
    </source>
</evidence>
<dbReference type="AlphaFoldDB" id="A0A6M4H9Q6"/>
<dbReference type="InterPro" id="IPR027417">
    <property type="entry name" value="P-loop_NTPase"/>
</dbReference>
<evidence type="ECO:0000256" key="1">
    <source>
        <dbReference type="ARBA" id="ARBA00012391"/>
    </source>
</evidence>
<dbReference type="CDD" id="cd04166">
    <property type="entry name" value="CysN_ATPS"/>
    <property type="match status" value="1"/>
</dbReference>
<dbReference type="Gene3D" id="2.40.30.10">
    <property type="entry name" value="Translation factors"/>
    <property type="match status" value="2"/>
</dbReference>
<dbReference type="PANTHER" id="PTHR23115">
    <property type="entry name" value="TRANSLATION FACTOR"/>
    <property type="match status" value="1"/>
</dbReference>
<evidence type="ECO:0000256" key="2">
    <source>
        <dbReference type="ARBA" id="ARBA00022679"/>
    </source>
</evidence>
<dbReference type="InterPro" id="IPR044138">
    <property type="entry name" value="CysN_II"/>
</dbReference>
<evidence type="ECO:0000256" key="3">
    <source>
        <dbReference type="ARBA" id="ARBA00022695"/>
    </source>
</evidence>
<dbReference type="FunCoup" id="A0A6M4H9Q6">
    <property type="interactions" value="407"/>
</dbReference>
<dbReference type="SUPFAM" id="SSF52540">
    <property type="entry name" value="P-loop containing nucleoside triphosphate hydrolases"/>
    <property type="match status" value="1"/>
</dbReference>
<dbReference type="GO" id="GO:0005524">
    <property type="term" value="F:ATP binding"/>
    <property type="evidence" value="ECO:0007669"/>
    <property type="project" value="UniProtKB-KW"/>
</dbReference>
<dbReference type="GO" id="GO:0003924">
    <property type="term" value="F:GTPase activity"/>
    <property type="evidence" value="ECO:0007669"/>
    <property type="project" value="InterPro"/>
</dbReference>
<evidence type="ECO:0000313" key="8">
    <source>
        <dbReference type="EMBL" id="QJR15598.1"/>
    </source>
</evidence>
<dbReference type="GO" id="GO:0004781">
    <property type="term" value="F:sulfate adenylyltransferase (ATP) activity"/>
    <property type="evidence" value="ECO:0007669"/>
    <property type="project" value="UniProtKB-EC"/>
</dbReference>
<accession>A0A6M4H9Q6</accession>
<evidence type="ECO:0000256" key="4">
    <source>
        <dbReference type="ARBA" id="ARBA00022741"/>
    </source>
</evidence>
<dbReference type="Gene3D" id="3.40.50.300">
    <property type="entry name" value="P-loop containing nucleotide triphosphate hydrolases"/>
    <property type="match status" value="1"/>
</dbReference>
<dbReference type="EC" id="2.7.7.4" evidence="1"/>
<keyword evidence="6" id="KW-0342">GTP-binding</keyword>
<proteinExistence type="predicted"/>
<dbReference type="SUPFAM" id="SSF50465">
    <property type="entry name" value="EF-Tu/eEF-1alpha/eIF2-gamma C-terminal domain"/>
    <property type="match status" value="1"/>
</dbReference>
<dbReference type="KEGG" id="upl:DSM104440_02420"/>
<dbReference type="PROSITE" id="PS51722">
    <property type="entry name" value="G_TR_2"/>
    <property type="match status" value="1"/>
</dbReference>
<dbReference type="InterPro" id="IPR031157">
    <property type="entry name" value="G_TR_CS"/>
</dbReference>
<sequence>MTATLARLPAADTLRVATSGSVDDGKSTLIGRLLFDSKSLLADQLATVQRDTARRGASGVDLALLTDGLTAEREQGITIDVAYRYFATARRRFILADTPGHEQYTRNMVTGASQADLAIILVDARSGILPQTKRHAALVALLRIPHVALAVNKMDLVDFDRGVFERVRDDFLALTASLGFEGVTSIPLSALEGDMVVDRGEHLGWYQGPTLLEFLESVTTERRVTGPWRFPVQLVSRSRYGARNESRGYLGRIENGAVEVGDEIRVWPSGVTARIAQIVTLDGSLDIAGAGRSVSLILDRQVDVARGDLLTHAKQAPVVTDRFAARLAWLSPTPLDTRRAYLVKHGTAVVKARIAGVDDRLDIQTLQPIAGPATLGANDIGRVRVETARALPLDRYAEVRATGSFLLIDEATNATVAAGLVEELAHG</sequence>
<reference evidence="8 9" key="1">
    <citation type="submission" date="2020-04" db="EMBL/GenBank/DDBJ databases">
        <title>Usitatibacter rugosus gen. nov., sp. nov. and Usitatibacter palustris sp. nov., novel members of Usitatibacteraceae fam. nov. within the order Nitrosomonadales isolated from soil.</title>
        <authorList>
            <person name="Huber K.J."/>
            <person name="Neumann-Schaal M."/>
            <person name="Geppert A."/>
            <person name="Luckner M."/>
            <person name="Wanner G."/>
            <person name="Overmann J."/>
        </authorList>
    </citation>
    <scope>NUCLEOTIDE SEQUENCE [LARGE SCALE GENOMIC DNA]</scope>
    <source>
        <strain evidence="8 9">Swamp67</strain>
    </source>
</reference>
<dbReference type="EMBL" id="CP053073">
    <property type="protein sequence ID" value="QJR15598.1"/>
    <property type="molecule type" value="Genomic_DNA"/>
</dbReference>
<dbReference type="PRINTS" id="PR00315">
    <property type="entry name" value="ELONGATNFCT"/>
</dbReference>
<dbReference type="Proteomes" id="UP000503096">
    <property type="component" value="Chromosome"/>
</dbReference>
<dbReference type="InterPro" id="IPR044139">
    <property type="entry name" value="CysN_NoDQ_III"/>
</dbReference>
<feature type="domain" description="Tr-type G" evidence="7">
    <location>
        <begin position="11"/>
        <end position="225"/>
    </location>
</feature>
<dbReference type="InterPro" id="IPR009001">
    <property type="entry name" value="Transl_elong_EF1A/Init_IF2_C"/>
</dbReference>
<keyword evidence="2" id="KW-0808">Transferase</keyword>
<name>A0A6M4H9Q6_9PROT</name>
<dbReference type="InterPro" id="IPR050100">
    <property type="entry name" value="TRAFAC_GTPase_members"/>
</dbReference>